<evidence type="ECO:0000313" key="1">
    <source>
        <dbReference type="EMBL" id="SUF08886.1"/>
    </source>
</evidence>
<sequence length="666" mass="71583">MSTYEKRTMTAEQTRQAVRQQRAQASVSTALEAPLIDPSLLADPADNTLKSQVLLSADGELTVSIPAWDTFAPPGFGVYDTLYIYHLSENGGREELINRELDESNRDEFPLPYTVPRERVEAWGEGTQTFTYEVLPYSGGTRLQGGRLALIFDRIAPNRGNVPPAFAPIADVTDANVADVELTLGSYPDHAAGDKVAVYWLKDVPEDLTAVLPAVTVDVGTLPQQLKVPRTAIEAAGDGGLYALYLLVDKAGNISRIAPPTAVGVALGPLPSGLKAPEVPLAGDGVIDQEDVFTGVSVHIPAFEHFKPTDELQVTWGSLELGWQPIGNAPSFPLAINLLPLQVWGEYAAAGSGAMSTPVSYALRRGAVPAGTERTAVDVNLERIGPVDPGPDPTWPDPVNPKLDNVTVKGEVSGKNNELTPDDQFKPATLTFVLDSTFIEGDKITFHWGGTHITEADHEVLDTDPGEQVTATIPWAYIEAHKNGVVPVHYRITRDGVPNASVSPSTDVTVTAIVLVPDAPEFLGGNTEAPVGWLTCRSLYDPDDDSGAAAAIRVQVPDLAAYGLVTGAKVTMHWTAVHGFTGETPIPDIDKVEEITLTAESLNGFVWRVEPYDTHILPIPNFNAALKDGRARVWYTFELDGTTYTSGTEERIISMHQLGAACPLKP</sequence>
<reference evidence="1 2" key="1">
    <citation type="submission" date="2018-06" db="EMBL/GenBank/DDBJ databases">
        <authorList>
            <consortium name="Pathogen Informatics"/>
            <person name="Doyle S."/>
        </authorList>
    </citation>
    <scope>NUCLEOTIDE SEQUENCE [LARGE SCALE GENOMIC DNA]</scope>
    <source>
        <strain evidence="1 2">NCTC7914</strain>
    </source>
</reference>
<name>A0A379PPM1_PSEPU</name>
<dbReference type="RefSeq" id="WP_115275604.1">
    <property type="nucleotide sequence ID" value="NZ_JABTYF010000006.1"/>
</dbReference>
<dbReference type="Proteomes" id="UP000254602">
    <property type="component" value="Unassembled WGS sequence"/>
</dbReference>
<protein>
    <submittedName>
        <fullName evidence="1">Uncharacterized protein</fullName>
    </submittedName>
</protein>
<dbReference type="AlphaFoldDB" id="A0A379PPM1"/>
<proteinExistence type="predicted"/>
<dbReference type="EMBL" id="UGUY01000002">
    <property type="protein sequence ID" value="SUF08886.1"/>
    <property type="molecule type" value="Genomic_DNA"/>
</dbReference>
<organism evidence="1 2">
    <name type="scientific">Pseudomonas putida</name>
    <name type="common">Arthrobacter siderocapsulatus</name>
    <dbReference type="NCBI Taxonomy" id="303"/>
    <lineage>
        <taxon>Bacteria</taxon>
        <taxon>Pseudomonadati</taxon>
        <taxon>Pseudomonadota</taxon>
        <taxon>Gammaproteobacteria</taxon>
        <taxon>Pseudomonadales</taxon>
        <taxon>Pseudomonadaceae</taxon>
        <taxon>Pseudomonas</taxon>
    </lineage>
</organism>
<accession>A0A379PPM1</accession>
<gene>
    <name evidence="1" type="ORF">NCTC7914_04915</name>
</gene>
<evidence type="ECO:0000313" key="2">
    <source>
        <dbReference type="Proteomes" id="UP000254602"/>
    </source>
</evidence>